<keyword evidence="10" id="KW-1185">Reference proteome</keyword>
<dbReference type="SUPFAM" id="SSF51905">
    <property type="entry name" value="FAD/NAD(P)-binding domain"/>
    <property type="match status" value="1"/>
</dbReference>
<gene>
    <name evidence="9" type="ORF">OQ273_08355</name>
</gene>
<keyword evidence="4" id="KW-0285">Flavoprotein</keyword>
<comment type="cofactor">
    <cofactor evidence="1">
        <name>FAD</name>
        <dbReference type="ChEBI" id="CHEBI:57692"/>
    </cofactor>
</comment>
<dbReference type="InterPro" id="IPR002938">
    <property type="entry name" value="FAD-bd"/>
</dbReference>
<dbReference type="GO" id="GO:0004497">
    <property type="term" value="F:monooxygenase activity"/>
    <property type="evidence" value="ECO:0007669"/>
    <property type="project" value="UniProtKB-KW"/>
</dbReference>
<dbReference type="NCBIfam" id="NF005691">
    <property type="entry name" value="PRK07494.1"/>
    <property type="match status" value="1"/>
</dbReference>
<comment type="caution">
    <text evidence="9">The sequence shown here is derived from an EMBL/GenBank/DDBJ whole genome shotgun (WGS) entry which is preliminary data.</text>
</comment>
<name>A0A9X3UKF3_9HYPH</name>
<dbReference type="PANTHER" id="PTHR43876:SF7">
    <property type="entry name" value="UBIQUINONE BIOSYNTHESIS MONOOXYGENASE COQ6, MITOCHONDRIAL"/>
    <property type="match status" value="1"/>
</dbReference>
<evidence type="ECO:0000256" key="2">
    <source>
        <dbReference type="ARBA" id="ARBA00004749"/>
    </source>
</evidence>
<dbReference type="GO" id="GO:0016705">
    <property type="term" value="F:oxidoreductase activity, acting on paired donors, with incorporation or reduction of molecular oxygen"/>
    <property type="evidence" value="ECO:0007669"/>
    <property type="project" value="InterPro"/>
</dbReference>
<dbReference type="RefSeq" id="WP_267989992.1">
    <property type="nucleotide sequence ID" value="NZ_JAPJZI010000001.1"/>
</dbReference>
<dbReference type="NCBIfam" id="TIGR01988">
    <property type="entry name" value="Ubi-OHases"/>
    <property type="match status" value="1"/>
</dbReference>
<sequence>MSDSCEIAVVGGGLAGMTAALAAASRGYRTSLIAPAVRRADGRTTALMMPSIDMLAELDVWPKVSDTAAPLRSMRIIDSTRRLIRAPTVTFHASELDIDAFGYNIPNSPLLKALLDRAMSHPGVRIVEASLDAAVETDQGVELLLDSGETILCRLAVGADGRNSTIRSAAGIGVHDWRYPQTALVLNFSHQFPHANTSNEFHTEQGPFTQVPLPGLNSSLVWAREPSEADAMRALSPEVLAEKIEMQMQSMLGRVTVESEVQCFPFSGMIARSFGRGRMPLVGEAGHVFPPIGAQGLNLGLRDVLDLVSALEQAGGPDNAHDVVQRYDKSRRNDVVSRTASVDMLNRSLLHSFLPVQLLRSTGLAALSAIPPLRNFAMREGMEPGSGFGLLKDWRPEKYRREASRS</sequence>
<evidence type="ECO:0000313" key="9">
    <source>
        <dbReference type="EMBL" id="MDA5398579.1"/>
    </source>
</evidence>
<dbReference type="Gene3D" id="3.50.50.60">
    <property type="entry name" value="FAD/NAD(P)-binding domain"/>
    <property type="match status" value="2"/>
</dbReference>
<dbReference type="PRINTS" id="PR00420">
    <property type="entry name" value="RNGMNOXGNASE"/>
</dbReference>
<comment type="pathway">
    <text evidence="2">Cofactor biosynthesis; ubiquinone biosynthesis.</text>
</comment>
<keyword evidence="5" id="KW-0274">FAD</keyword>
<dbReference type="EMBL" id="JAPJZI010000001">
    <property type="protein sequence ID" value="MDA5398579.1"/>
    <property type="molecule type" value="Genomic_DNA"/>
</dbReference>
<dbReference type="InterPro" id="IPR010971">
    <property type="entry name" value="UbiH/COQ6"/>
</dbReference>
<evidence type="ECO:0000256" key="3">
    <source>
        <dbReference type="ARBA" id="ARBA00005349"/>
    </source>
</evidence>
<dbReference type="InterPro" id="IPR051205">
    <property type="entry name" value="UbiH/COQ6_monooxygenase"/>
</dbReference>
<dbReference type="InterPro" id="IPR036188">
    <property type="entry name" value="FAD/NAD-bd_sf"/>
</dbReference>
<proteinExistence type="inferred from homology"/>
<reference evidence="9" key="1">
    <citation type="submission" date="2022-11" db="EMBL/GenBank/DDBJ databases">
        <title>Draft genome sequence of Hoeflea poritis E7-10 and Hoeflea prorocentri PM5-8, separated from scleractinian coral Porites lutea and marine dinoflagellate.</title>
        <authorList>
            <person name="Zhang G."/>
            <person name="Wei Q."/>
            <person name="Cai L."/>
        </authorList>
    </citation>
    <scope>NUCLEOTIDE SEQUENCE</scope>
    <source>
        <strain evidence="9">PM5-8</strain>
    </source>
</reference>
<comment type="similarity">
    <text evidence="3">Belongs to the UbiH/COQ6 family.</text>
</comment>
<evidence type="ECO:0000313" key="10">
    <source>
        <dbReference type="Proteomes" id="UP001151234"/>
    </source>
</evidence>
<feature type="domain" description="FAD-binding" evidence="8">
    <location>
        <begin position="5"/>
        <end position="333"/>
    </location>
</feature>
<evidence type="ECO:0000259" key="8">
    <source>
        <dbReference type="Pfam" id="PF01494"/>
    </source>
</evidence>
<organism evidence="9 10">
    <name type="scientific">Hoeflea prorocentri</name>
    <dbReference type="NCBI Taxonomy" id="1922333"/>
    <lineage>
        <taxon>Bacteria</taxon>
        <taxon>Pseudomonadati</taxon>
        <taxon>Pseudomonadota</taxon>
        <taxon>Alphaproteobacteria</taxon>
        <taxon>Hyphomicrobiales</taxon>
        <taxon>Rhizobiaceae</taxon>
        <taxon>Hoeflea</taxon>
    </lineage>
</organism>
<keyword evidence="6" id="KW-0560">Oxidoreductase</keyword>
<evidence type="ECO:0000256" key="5">
    <source>
        <dbReference type="ARBA" id="ARBA00022827"/>
    </source>
</evidence>
<dbReference type="AlphaFoldDB" id="A0A9X3UKF3"/>
<protein>
    <submittedName>
        <fullName evidence="9">UbiH/UbiF family hydroxylase</fullName>
    </submittedName>
</protein>
<accession>A0A9X3UKF3</accession>
<evidence type="ECO:0000256" key="7">
    <source>
        <dbReference type="ARBA" id="ARBA00023033"/>
    </source>
</evidence>
<evidence type="ECO:0000256" key="4">
    <source>
        <dbReference type="ARBA" id="ARBA00022630"/>
    </source>
</evidence>
<dbReference type="PANTHER" id="PTHR43876">
    <property type="entry name" value="UBIQUINONE BIOSYNTHESIS MONOOXYGENASE COQ6, MITOCHONDRIAL"/>
    <property type="match status" value="1"/>
</dbReference>
<evidence type="ECO:0000256" key="6">
    <source>
        <dbReference type="ARBA" id="ARBA00023002"/>
    </source>
</evidence>
<dbReference type="Proteomes" id="UP001151234">
    <property type="component" value="Unassembled WGS sequence"/>
</dbReference>
<dbReference type="GO" id="GO:0006744">
    <property type="term" value="P:ubiquinone biosynthetic process"/>
    <property type="evidence" value="ECO:0007669"/>
    <property type="project" value="InterPro"/>
</dbReference>
<dbReference type="GO" id="GO:0071949">
    <property type="term" value="F:FAD binding"/>
    <property type="evidence" value="ECO:0007669"/>
    <property type="project" value="InterPro"/>
</dbReference>
<dbReference type="Pfam" id="PF01494">
    <property type="entry name" value="FAD_binding_3"/>
    <property type="match status" value="1"/>
</dbReference>
<keyword evidence="7" id="KW-0503">Monooxygenase</keyword>
<evidence type="ECO:0000256" key="1">
    <source>
        <dbReference type="ARBA" id="ARBA00001974"/>
    </source>
</evidence>